<name>A0A0F4XNH2_9PSED</name>
<gene>
    <name evidence="1" type="ORF">VP02_14600</name>
</gene>
<dbReference type="OrthoDB" id="6933916at2"/>
<dbReference type="AlphaFoldDB" id="A0A0F4XNH2"/>
<protein>
    <recommendedName>
        <fullName evidence="3">Fibronectin type-III domain-containing protein</fullName>
    </recommendedName>
</protein>
<evidence type="ECO:0000313" key="1">
    <source>
        <dbReference type="EMBL" id="KKA07346.1"/>
    </source>
</evidence>
<sequence>MDDGVFIMEDTMKNHEMDKTAIVPNAPRRLSQAGQSRYTIILAWQIPDNIRPDQIAAHTFRVTAVTGGQGQFVPATRVQPDHRGWYRHEIGVSGAAQPVYFNVQVRAQAVNGQYGPFCPVVVCNTSS</sequence>
<organism evidence="1 2">
    <name type="scientific">Pseudomonas kilonensis</name>
    <dbReference type="NCBI Taxonomy" id="132476"/>
    <lineage>
        <taxon>Bacteria</taxon>
        <taxon>Pseudomonadati</taxon>
        <taxon>Pseudomonadota</taxon>
        <taxon>Gammaproteobacteria</taxon>
        <taxon>Pseudomonadales</taxon>
        <taxon>Pseudomonadaceae</taxon>
        <taxon>Pseudomonas</taxon>
    </lineage>
</organism>
<accession>A0A0F4XNH2</accession>
<comment type="caution">
    <text evidence="1">The sequence shown here is derived from an EMBL/GenBank/DDBJ whole genome shotgun (WGS) entry which is preliminary data.</text>
</comment>
<reference evidence="1 2" key="1">
    <citation type="submission" date="2015-03" db="EMBL/GenBank/DDBJ databases">
        <title>Pseudomonas fluorescens 1855-344 Genome sequencing and assembly.</title>
        <authorList>
            <person name="Eng W.W.H."/>
            <person name="Gan H.M."/>
            <person name="Savka M.A."/>
        </authorList>
    </citation>
    <scope>NUCLEOTIDE SEQUENCE [LARGE SCALE GENOMIC DNA]</scope>
    <source>
        <strain evidence="1 2">1855-344</strain>
    </source>
</reference>
<dbReference type="EMBL" id="JZXC01000012">
    <property type="protein sequence ID" value="KKA07346.1"/>
    <property type="molecule type" value="Genomic_DNA"/>
</dbReference>
<proteinExistence type="predicted"/>
<dbReference type="Proteomes" id="UP000033662">
    <property type="component" value="Unassembled WGS sequence"/>
</dbReference>
<evidence type="ECO:0008006" key="3">
    <source>
        <dbReference type="Google" id="ProtNLM"/>
    </source>
</evidence>
<dbReference type="PATRIC" id="fig|132476.4.peg.1019"/>
<evidence type="ECO:0000313" key="2">
    <source>
        <dbReference type="Proteomes" id="UP000033662"/>
    </source>
</evidence>